<evidence type="ECO:0000313" key="4">
    <source>
        <dbReference type="Proteomes" id="UP000237105"/>
    </source>
</evidence>
<keyword evidence="1" id="KW-0472">Membrane</keyword>
<evidence type="ECO:0000259" key="2">
    <source>
        <dbReference type="Pfam" id="PF25285"/>
    </source>
</evidence>
<dbReference type="PANTHER" id="PTHR36331">
    <property type="entry name" value="40S RIBOSOMAL PROTEIN"/>
    <property type="match status" value="1"/>
</dbReference>
<gene>
    <name evidence="3" type="ORF">PanWU01x14_086990</name>
</gene>
<dbReference type="EMBL" id="JXTB01000055">
    <property type="protein sequence ID" value="PON69576.1"/>
    <property type="molecule type" value="Genomic_DNA"/>
</dbReference>
<dbReference type="AlphaFoldDB" id="A0A2P5D8J8"/>
<keyword evidence="1" id="KW-1133">Transmembrane helix</keyword>
<dbReference type="STRING" id="3476.A0A2P5D8J8"/>
<proteinExistence type="predicted"/>
<protein>
    <submittedName>
        <fullName evidence="3">40S ribosomal protein</fullName>
    </submittedName>
</protein>
<dbReference type="Pfam" id="PF25285">
    <property type="entry name" value="DUF7875"/>
    <property type="match status" value="1"/>
</dbReference>
<keyword evidence="3" id="KW-0687">Ribonucleoprotein</keyword>
<keyword evidence="4" id="KW-1185">Reference proteome</keyword>
<sequence>MALRRLLGWSDGELMRSDAKPCSRLMKQTAGVFGVGGGMAFWVLCRLHYGPRITVPRSFRWAACGAISMGSTTALLVRLFSAQCEPQNIAVYDKGK</sequence>
<dbReference type="GO" id="GO:0005840">
    <property type="term" value="C:ribosome"/>
    <property type="evidence" value="ECO:0007669"/>
    <property type="project" value="UniProtKB-KW"/>
</dbReference>
<feature type="domain" description="DUF7875" evidence="2">
    <location>
        <begin position="1"/>
        <end position="95"/>
    </location>
</feature>
<dbReference type="PANTHER" id="PTHR36331:SF1">
    <property type="entry name" value="40S RIBOSOMAL PROTEIN"/>
    <property type="match status" value="1"/>
</dbReference>
<comment type="caution">
    <text evidence="3">The sequence shown here is derived from an EMBL/GenBank/DDBJ whole genome shotgun (WGS) entry which is preliminary data.</text>
</comment>
<dbReference type="OrthoDB" id="1857261at2759"/>
<evidence type="ECO:0000313" key="3">
    <source>
        <dbReference type="EMBL" id="PON69576.1"/>
    </source>
</evidence>
<accession>A0A2P5D8J8</accession>
<dbReference type="Proteomes" id="UP000237105">
    <property type="component" value="Unassembled WGS sequence"/>
</dbReference>
<name>A0A2P5D8J8_PARAD</name>
<keyword evidence="1" id="KW-0812">Transmembrane</keyword>
<organism evidence="3 4">
    <name type="scientific">Parasponia andersonii</name>
    <name type="common">Sponia andersonii</name>
    <dbReference type="NCBI Taxonomy" id="3476"/>
    <lineage>
        <taxon>Eukaryota</taxon>
        <taxon>Viridiplantae</taxon>
        <taxon>Streptophyta</taxon>
        <taxon>Embryophyta</taxon>
        <taxon>Tracheophyta</taxon>
        <taxon>Spermatophyta</taxon>
        <taxon>Magnoliopsida</taxon>
        <taxon>eudicotyledons</taxon>
        <taxon>Gunneridae</taxon>
        <taxon>Pentapetalae</taxon>
        <taxon>rosids</taxon>
        <taxon>fabids</taxon>
        <taxon>Rosales</taxon>
        <taxon>Cannabaceae</taxon>
        <taxon>Parasponia</taxon>
    </lineage>
</organism>
<keyword evidence="3" id="KW-0689">Ribosomal protein</keyword>
<feature type="transmembrane region" description="Helical" evidence="1">
    <location>
        <begin position="30"/>
        <end position="49"/>
    </location>
</feature>
<reference evidence="4" key="1">
    <citation type="submission" date="2016-06" db="EMBL/GenBank/DDBJ databases">
        <title>Parallel loss of symbiosis genes in relatives of nitrogen-fixing non-legume Parasponia.</title>
        <authorList>
            <person name="Van Velzen R."/>
            <person name="Holmer R."/>
            <person name="Bu F."/>
            <person name="Rutten L."/>
            <person name="Van Zeijl A."/>
            <person name="Liu W."/>
            <person name="Santuari L."/>
            <person name="Cao Q."/>
            <person name="Sharma T."/>
            <person name="Shen D."/>
            <person name="Roswanjaya Y."/>
            <person name="Wardhani T."/>
            <person name="Kalhor M.S."/>
            <person name="Jansen J."/>
            <person name="Van den Hoogen J."/>
            <person name="Gungor B."/>
            <person name="Hartog M."/>
            <person name="Hontelez J."/>
            <person name="Verver J."/>
            <person name="Yang W.-C."/>
            <person name="Schijlen E."/>
            <person name="Repin R."/>
            <person name="Schilthuizen M."/>
            <person name="Schranz E."/>
            <person name="Heidstra R."/>
            <person name="Miyata K."/>
            <person name="Fedorova E."/>
            <person name="Kohlen W."/>
            <person name="Bisseling T."/>
            <person name="Smit S."/>
            <person name="Geurts R."/>
        </authorList>
    </citation>
    <scope>NUCLEOTIDE SEQUENCE [LARGE SCALE GENOMIC DNA]</scope>
    <source>
        <strain evidence="4">cv. WU1-14</strain>
    </source>
</reference>
<evidence type="ECO:0000256" key="1">
    <source>
        <dbReference type="SAM" id="Phobius"/>
    </source>
</evidence>
<dbReference type="InterPro" id="IPR057197">
    <property type="entry name" value="DUF7875"/>
</dbReference>
<feature type="transmembrane region" description="Helical" evidence="1">
    <location>
        <begin position="61"/>
        <end position="80"/>
    </location>
</feature>